<dbReference type="InterPro" id="IPR035979">
    <property type="entry name" value="RBD_domain_sf"/>
</dbReference>
<dbReference type="InterPro" id="IPR012677">
    <property type="entry name" value="Nucleotide-bd_a/b_plait_sf"/>
</dbReference>
<feature type="domain" description="RRM" evidence="2">
    <location>
        <begin position="177"/>
        <end position="244"/>
    </location>
</feature>
<dbReference type="EMBL" id="JAPFFF010000004">
    <property type="protein sequence ID" value="KAK8892695.1"/>
    <property type="molecule type" value="Genomic_DNA"/>
</dbReference>
<keyword evidence="4" id="KW-1185">Reference proteome</keyword>
<feature type="compositionally biased region" description="Basic and acidic residues" evidence="1">
    <location>
        <begin position="552"/>
        <end position="561"/>
    </location>
</feature>
<dbReference type="InterPro" id="IPR000504">
    <property type="entry name" value="RRM_dom"/>
</dbReference>
<dbReference type="SUPFAM" id="SSF54928">
    <property type="entry name" value="RNA-binding domain, RBD"/>
    <property type="match status" value="1"/>
</dbReference>
<dbReference type="Pfam" id="PF00076">
    <property type="entry name" value="RRM_1"/>
    <property type="match status" value="1"/>
</dbReference>
<gene>
    <name evidence="3" type="ORF">M9Y10_029935</name>
</gene>
<dbReference type="Gene3D" id="3.30.70.330">
    <property type="match status" value="1"/>
</dbReference>
<feature type="compositionally biased region" description="Acidic residues" evidence="1">
    <location>
        <begin position="526"/>
        <end position="546"/>
    </location>
</feature>
<evidence type="ECO:0000313" key="3">
    <source>
        <dbReference type="EMBL" id="KAK8892695.1"/>
    </source>
</evidence>
<sequence>MRNKKYQPPKNRYTVPKDGHQIFLISDVEPVPKELNKPNFAFYMRSISIFNNEKYLYLFTKSPMLADDVRKQLSTILHFNIEPTKIKSANFFTNNNQDDESQTKFYIWNLPTGIYIKRLISLLVPKKYDSGFEYYDNYNFYIEIKIKQKYAKSLIPLLSLIINNLKITTDISQIPMIYISNISQTMSSEDFEDTMKQLAPIKKIKYISEISFSKGLDRHFFLEFNKIDELNDFIKKFQDYQIDGISIFIKRLIDRDTLNNIGKYMVTIKDLTPETTPPNDVTLLRKFIESNIGPILSMKTFGEEGKLNANIIFLNPENSKKAISIFKEGNCGYTRVTLRMFNLHPEITENEIKNYFPDDFKPVSIHIYNMEQEQCWWARINFNKYDLNDTEKAKIFMNKLNRKPIGVLIPFGFFQKSGIDKDKMKDYQKEARKNIDEMKTLRIIHTAGIEINDILLILNENKINDVTYLSRKIFVDKIKNENYNVNIRCSDVEKKEEIIDDDDDDDDDNDFNNEEDGSDVEKKEEIIDDDDDYDLNNEDDGFDDQENNNSDIKNDNEKKIADEDDNKPYSFVRKDEYENIIISFGSVESKEKALEAFKNLSINGEKILVNKYEFSKYDVRMPMTKIWHYK</sequence>
<dbReference type="CDD" id="cd00590">
    <property type="entry name" value="RRM_SF"/>
    <property type="match status" value="1"/>
</dbReference>
<protein>
    <recommendedName>
        <fullName evidence="2">RRM domain-containing protein</fullName>
    </recommendedName>
</protein>
<evidence type="ECO:0000259" key="2">
    <source>
        <dbReference type="Pfam" id="PF00076"/>
    </source>
</evidence>
<accession>A0ABR2KNI6</accession>
<evidence type="ECO:0000313" key="4">
    <source>
        <dbReference type="Proteomes" id="UP001470230"/>
    </source>
</evidence>
<name>A0ABR2KNI6_9EUKA</name>
<dbReference type="Proteomes" id="UP001470230">
    <property type="component" value="Unassembled WGS sequence"/>
</dbReference>
<proteinExistence type="predicted"/>
<comment type="caution">
    <text evidence="3">The sequence shown here is derived from an EMBL/GenBank/DDBJ whole genome shotgun (WGS) entry which is preliminary data.</text>
</comment>
<evidence type="ECO:0000256" key="1">
    <source>
        <dbReference type="SAM" id="MobiDB-lite"/>
    </source>
</evidence>
<reference evidence="3 4" key="1">
    <citation type="submission" date="2024-04" db="EMBL/GenBank/DDBJ databases">
        <title>Tritrichomonas musculus Genome.</title>
        <authorList>
            <person name="Alves-Ferreira E."/>
            <person name="Grigg M."/>
            <person name="Lorenzi H."/>
            <person name="Galac M."/>
        </authorList>
    </citation>
    <scope>NUCLEOTIDE SEQUENCE [LARGE SCALE GENOMIC DNA]</scope>
    <source>
        <strain evidence="3 4">EAF2021</strain>
    </source>
</reference>
<feature type="region of interest" description="Disordered" evidence="1">
    <location>
        <begin position="496"/>
        <end position="567"/>
    </location>
</feature>
<feature type="compositionally biased region" description="Acidic residues" evidence="1">
    <location>
        <begin position="498"/>
        <end position="518"/>
    </location>
</feature>
<organism evidence="3 4">
    <name type="scientific">Tritrichomonas musculus</name>
    <dbReference type="NCBI Taxonomy" id="1915356"/>
    <lineage>
        <taxon>Eukaryota</taxon>
        <taxon>Metamonada</taxon>
        <taxon>Parabasalia</taxon>
        <taxon>Tritrichomonadida</taxon>
        <taxon>Tritrichomonadidae</taxon>
        <taxon>Tritrichomonas</taxon>
    </lineage>
</organism>